<sequence>MAFYGQKNSGGNRKEGNNFTSKGRGFPQSSQKPPQQSHNQGLDAKDKPGTTYPNTVSKPILTCQICHKREHDALKCWHRFNHTYQYDDIPQALAAMNLSGTQDADWFPETGTTAYITDNPGKLFNLIPYKGTNSVMVGNGDFLKFSHIGYGIVHHGNTSIPLKNVLLVPNIKKSLLFVSQLTSDFPCYFEFNKSQFTIKNLMTKKVLASGSKCDGLYALDGQ</sequence>
<accession>A0ACC2LPK8</accession>
<gene>
    <name evidence="1" type="ORF">MRB53_009400</name>
</gene>
<organism evidence="1 2">
    <name type="scientific">Persea americana</name>
    <name type="common">Avocado</name>
    <dbReference type="NCBI Taxonomy" id="3435"/>
    <lineage>
        <taxon>Eukaryota</taxon>
        <taxon>Viridiplantae</taxon>
        <taxon>Streptophyta</taxon>
        <taxon>Embryophyta</taxon>
        <taxon>Tracheophyta</taxon>
        <taxon>Spermatophyta</taxon>
        <taxon>Magnoliopsida</taxon>
        <taxon>Magnoliidae</taxon>
        <taxon>Laurales</taxon>
        <taxon>Lauraceae</taxon>
        <taxon>Persea</taxon>
    </lineage>
</organism>
<protein>
    <submittedName>
        <fullName evidence="1">Uncharacterized protein</fullName>
    </submittedName>
</protein>
<proteinExistence type="predicted"/>
<reference evidence="1 2" key="1">
    <citation type="journal article" date="2022" name="Hortic Res">
        <title>A haplotype resolved chromosomal level avocado genome allows analysis of novel avocado genes.</title>
        <authorList>
            <person name="Nath O."/>
            <person name="Fletcher S.J."/>
            <person name="Hayward A."/>
            <person name="Shaw L.M."/>
            <person name="Masouleh A.K."/>
            <person name="Furtado A."/>
            <person name="Henry R.J."/>
            <person name="Mitter N."/>
        </authorList>
    </citation>
    <scope>NUCLEOTIDE SEQUENCE [LARGE SCALE GENOMIC DNA]</scope>
    <source>
        <strain evidence="2">cv. Hass</strain>
    </source>
</reference>
<evidence type="ECO:0000313" key="2">
    <source>
        <dbReference type="Proteomes" id="UP001234297"/>
    </source>
</evidence>
<keyword evidence="2" id="KW-1185">Reference proteome</keyword>
<dbReference type="Proteomes" id="UP001234297">
    <property type="component" value="Chromosome 3"/>
</dbReference>
<name>A0ACC2LPK8_PERAE</name>
<comment type="caution">
    <text evidence="1">The sequence shown here is derived from an EMBL/GenBank/DDBJ whole genome shotgun (WGS) entry which is preliminary data.</text>
</comment>
<dbReference type="EMBL" id="CM056811">
    <property type="protein sequence ID" value="KAJ8635133.1"/>
    <property type="molecule type" value="Genomic_DNA"/>
</dbReference>
<evidence type="ECO:0000313" key="1">
    <source>
        <dbReference type="EMBL" id="KAJ8635133.1"/>
    </source>
</evidence>